<keyword evidence="6 14" id="KW-0479">Metal-binding</keyword>
<dbReference type="PROSITE" id="PS00643">
    <property type="entry name" value="COMPLEX1_75K_3"/>
    <property type="match status" value="1"/>
</dbReference>
<dbReference type="Pfam" id="PF04879">
    <property type="entry name" value="Molybdop_Fe4S4"/>
    <property type="match status" value="1"/>
</dbReference>
<name>A0A059L2U2_9PSED</name>
<dbReference type="InterPro" id="IPR000283">
    <property type="entry name" value="NADH_UbQ_OxRdtase_75kDa_su_CS"/>
</dbReference>
<keyword evidence="11" id="KW-0830">Ubiquinone</keyword>
<dbReference type="PROSITE" id="PS00642">
    <property type="entry name" value="COMPLEX1_75K_2"/>
    <property type="match status" value="1"/>
</dbReference>
<comment type="catalytic activity">
    <reaction evidence="13 14">
        <text>a quinone + NADH + 5 H(+)(in) = a quinol + NAD(+) + 4 H(+)(out)</text>
        <dbReference type="Rhea" id="RHEA:57888"/>
        <dbReference type="ChEBI" id="CHEBI:15378"/>
        <dbReference type="ChEBI" id="CHEBI:24646"/>
        <dbReference type="ChEBI" id="CHEBI:57540"/>
        <dbReference type="ChEBI" id="CHEBI:57945"/>
        <dbReference type="ChEBI" id="CHEBI:132124"/>
    </reaction>
</comment>
<dbReference type="Pfam" id="PF22117">
    <property type="entry name" value="Fer4_Nqo3"/>
    <property type="match status" value="1"/>
</dbReference>
<feature type="domain" description="2Fe-2S ferredoxin-type" evidence="15">
    <location>
        <begin position="1"/>
        <end position="83"/>
    </location>
</feature>
<dbReference type="EMBL" id="AZQQ01000077">
    <property type="protein sequence ID" value="KDD68435.1"/>
    <property type="molecule type" value="Genomic_DNA"/>
</dbReference>
<dbReference type="InterPro" id="IPR001041">
    <property type="entry name" value="2Fe-2S_ferredoxin-type"/>
</dbReference>
<comment type="caution">
    <text evidence="18">The sequence shown here is derived from an EMBL/GenBank/DDBJ whole genome shotgun (WGS) entry which is preliminary data.</text>
</comment>
<feature type="domain" description="4Fe-4S His(Cys)3-ligated-type" evidence="17">
    <location>
        <begin position="83"/>
        <end position="122"/>
    </location>
</feature>
<dbReference type="CDD" id="cd02788">
    <property type="entry name" value="MopB_CT_NDH-1_NuoG2-N7"/>
    <property type="match status" value="1"/>
</dbReference>
<evidence type="ECO:0000313" key="19">
    <source>
        <dbReference type="Proteomes" id="UP000026739"/>
    </source>
</evidence>
<dbReference type="Proteomes" id="UP000026739">
    <property type="component" value="Unassembled WGS sequence"/>
</dbReference>
<keyword evidence="4 14" id="KW-0001">2Fe-2S</keyword>
<dbReference type="InterPro" id="IPR009010">
    <property type="entry name" value="Asp_de-COase-like_dom_sf"/>
</dbReference>
<comment type="function">
    <text evidence="14">NDH-1 shuttles electrons from NADH, via FMN and iron-sulfur (Fe-S) centers, to quinones in the respiratory chain. Couples the redox reaction to proton translocation (for every two electrons transferred, four hydrogen ions are translocated across the cytoplasmic membrane), and thus conserves the redox energy in a proton gradient.</text>
</comment>
<reference evidence="18 19" key="1">
    <citation type="submission" date="2013-12" db="EMBL/GenBank/DDBJ databases">
        <authorList>
            <person name="Formusa P.A."/>
            <person name="Habash M."/>
            <person name="Lee H."/>
            <person name="Trevors J.T."/>
        </authorList>
    </citation>
    <scope>NUCLEOTIDE SEQUENCE [LARGE SCALE GENOMIC DNA]</scope>
    <source>
        <strain evidence="18 19">PD30</strain>
    </source>
</reference>
<proteinExistence type="inferred from homology"/>
<evidence type="ECO:0000256" key="6">
    <source>
        <dbReference type="ARBA" id="ARBA00022723"/>
    </source>
</evidence>
<evidence type="ECO:0000256" key="11">
    <source>
        <dbReference type="ARBA" id="ARBA00023075"/>
    </source>
</evidence>
<accession>A0A059L2U2</accession>
<dbReference type="GO" id="GO:0042773">
    <property type="term" value="P:ATP synthesis coupled electron transport"/>
    <property type="evidence" value="ECO:0007669"/>
    <property type="project" value="InterPro"/>
</dbReference>
<dbReference type="InterPro" id="IPR019574">
    <property type="entry name" value="NADH_UbQ_OxRdtase_Gsu_4Fe4S-bd"/>
</dbReference>
<dbReference type="FunFam" id="2.20.25.90:FF:000003">
    <property type="entry name" value="NADH-quinone oxidoreductase"/>
    <property type="match status" value="1"/>
</dbReference>
<dbReference type="SUPFAM" id="SSF54292">
    <property type="entry name" value="2Fe-2S ferredoxin-like"/>
    <property type="match status" value="1"/>
</dbReference>
<dbReference type="NCBIfam" id="TIGR01973">
    <property type="entry name" value="NuoG"/>
    <property type="match status" value="1"/>
</dbReference>
<dbReference type="GO" id="GO:0016020">
    <property type="term" value="C:membrane"/>
    <property type="evidence" value="ECO:0007669"/>
    <property type="project" value="InterPro"/>
</dbReference>
<comment type="subunit">
    <text evidence="12">Composed of 13 different subunits. Subunits NuoCD, E, F, and G constitute the peripheral sector of the complex.</text>
</comment>
<dbReference type="GO" id="GO:0051537">
    <property type="term" value="F:2 iron, 2 sulfur cluster binding"/>
    <property type="evidence" value="ECO:0007669"/>
    <property type="project" value="UniProtKB-UniRule"/>
</dbReference>
<dbReference type="PROSITE" id="PS51839">
    <property type="entry name" value="4FE4S_HC3"/>
    <property type="match status" value="1"/>
</dbReference>
<organism evidence="18 19">
    <name type="scientific">Pseudomonas mandelii PD30</name>
    <dbReference type="NCBI Taxonomy" id="1419583"/>
    <lineage>
        <taxon>Bacteria</taxon>
        <taxon>Pseudomonadati</taxon>
        <taxon>Pseudomonadota</taxon>
        <taxon>Gammaproteobacteria</taxon>
        <taxon>Pseudomonadales</taxon>
        <taxon>Pseudomonadaceae</taxon>
        <taxon>Pseudomonas</taxon>
    </lineage>
</organism>
<dbReference type="CDD" id="cd02771">
    <property type="entry name" value="MopB_NDH-1_NuoG2-N7"/>
    <property type="match status" value="1"/>
</dbReference>
<dbReference type="Pfam" id="PF13510">
    <property type="entry name" value="Fer2_4"/>
    <property type="match status" value="1"/>
</dbReference>
<dbReference type="RefSeq" id="WP_033057070.1">
    <property type="nucleotide sequence ID" value="NZ_AZQQ01000077.1"/>
</dbReference>
<dbReference type="PROSITE" id="PS51085">
    <property type="entry name" value="2FE2S_FER_2"/>
    <property type="match status" value="1"/>
</dbReference>
<dbReference type="GO" id="GO:0008137">
    <property type="term" value="F:NADH dehydrogenase (ubiquinone) activity"/>
    <property type="evidence" value="ECO:0007669"/>
    <property type="project" value="UniProtKB-UniRule"/>
</dbReference>
<evidence type="ECO:0000256" key="13">
    <source>
        <dbReference type="ARBA" id="ARBA00047712"/>
    </source>
</evidence>
<gene>
    <name evidence="18" type="ORF">V466_13130</name>
</gene>
<keyword evidence="3 14" id="KW-0004">4Fe-4S</keyword>
<dbReference type="SMART" id="SM00926">
    <property type="entry name" value="Molybdop_Fe4S4"/>
    <property type="match status" value="1"/>
</dbReference>
<dbReference type="InterPro" id="IPR036010">
    <property type="entry name" value="2Fe-2S_ferredoxin-like_sf"/>
</dbReference>
<evidence type="ECO:0000256" key="3">
    <source>
        <dbReference type="ARBA" id="ARBA00022485"/>
    </source>
</evidence>
<comment type="similarity">
    <text evidence="2 14">Belongs to the complex I 75 kDa subunit family.</text>
</comment>
<dbReference type="PANTHER" id="PTHR43105:SF10">
    <property type="entry name" value="NADH-QUINONE OXIDOREDUCTASE SUBUNIT G"/>
    <property type="match status" value="1"/>
</dbReference>
<dbReference type="Pfam" id="PF00384">
    <property type="entry name" value="Molybdopterin"/>
    <property type="match status" value="1"/>
</dbReference>
<evidence type="ECO:0000259" key="17">
    <source>
        <dbReference type="PROSITE" id="PS51839"/>
    </source>
</evidence>
<evidence type="ECO:0000256" key="8">
    <source>
        <dbReference type="ARBA" id="ARBA00023004"/>
    </source>
</evidence>
<keyword evidence="5 14" id="KW-0874">Quinone</keyword>
<dbReference type="Pfam" id="PF10588">
    <property type="entry name" value="NADH-G_4Fe-4S_3"/>
    <property type="match status" value="1"/>
</dbReference>
<evidence type="ECO:0000256" key="5">
    <source>
        <dbReference type="ARBA" id="ARBA00022719"/>
    </source>
</evidence>
<dbReference type="Gene3D" id="3.40.50.740">
    <property type="match status" value="1"/>
</dbReference>
<evidence type="ECO:0000256" key="2">
    <source>
        <dbReference type="ARBA" id="ARBA00005404"/>
    </source>
</evidence>
<dbReference type="CDD" id="cd00207">
    <property type="entry name" value="fer2"/>
    <property type="match status" value="1"/>
</dbReference>
<keyword evidence="10 14" id="KW-0520">NAD</keyword>
<evidence type="ECO:0000259" key="15">
    <source>
        <dbReference type="PROSITE" id="PS51085"/>
    </source>
</evidence>
<dbReference type="PROSITE" id="PS51669">
    <property type="entry name" value="4FE4S_MOW_BIS_MGD"/>
    <property type="match status" value="1"/>
</dbReference>
<dbReference type="InterPro" id="IPR010228">
    <property type="entry name" value="NADH_UbQ_OxRdtase_Gsu"/>
</dbReference>
<evidence type="ECO:0000256" key="12">
    <source>
        <dbReference type="ARBA" id="ARBA00026021"/>
    </source>
</evidence>
<evidence type="ECO:0000256" key="7">
    <source>
        <dbReference type="ARBA" id="ARBA00022967"/>
    </source>
</evidence>
<evidence type="ECO:0000259" key="16">
    <source>
        <dbReference type="PROSITE" id="PS51669"/>
    </source>
</evidence>
<evidence type="ECO:0000256" key="14">
    <source>
        <dbReference type="RuleBase" id="RU003525"/>
    </source>
</evidence>
<dbReference type="AlphaFoldDB" id="A0A059L2U2"/>
<dbReference type="InterPro" id="IPR006656">
    <property type="entry name" value="Mopterin_OxRdtase"/>
</dbReference>
<dbReference type="GO" id="GO:0048038">
    <property type="term" value="F:quinone binding"/>
    <property type="evidence" value="ECO:0007669"/>
    <property type="project" value="UniProtKB-UniRule"/>
</dbReference>
<sequence length="904" mass="98294">MATIHVDGKELEVDGADNLLQACLSLGLDIPYFCWHPALGSVGACRQCAVKQYTDENDKRGRIVMSCMTPATDGSWISIDDEEAKVFRASVVEWLMTNHPHDCPVCEEGGHCHLQDMTVMTGHNERRYRFTKRTHQNQQLGPFISHEMNRCIACYRCVRFYKDYAGGTDLGVFGAHDNVYFGRVEDGTLESEFSGNLTEVCPTGVFTDKTHSERYNRKWDMQFSPSICHGCSSGCNISPGERYGELRRIENRFNGSVNQYFLCDRGRFGYGYVNRKDRPRQALLANGAKLTLDEALDKAADLLRGRNIVGIGSPRASLESNYALRELVGAEHFYSGIEAAELERIRLVMQVLKDSPLPIPNMRDIEDHDAIFVLGEDLTQTAARMALSLRQSVKGKAEDMADAMRVQPWLDAAVKNIGQNALNPLFIASLAETKLDDIAEECVHAAPDDLARIGFAVAHALDASAPAVEGLDAEALELAKRIADALLAAKRPLIIAGTSLGSKALIEAAANIAKALKLREKNGSISLIVPEANSLGLAMLGGDSVDAALQAVIDGKADAIVVLENDLYTRTDKSKVDAALNAAKVVIVADHQKTATSDRAHLVLPAASFAEGDGTLVSQEGRAQRFFQVFDPTYLDASIMVHEGWRWLHALRATLLNQPIDWTQLDHVTAACAASTPQLAGIVSAAPSAAFRIKGLKLAREPLRYSGRTAMRADISVHEPRTSQDNDTAFSFSMEGYSGSVEPRQQVPFAWSPGWNSPQAWNKFQDEVGGHIRAGDPGTRLIESTGDSLNWFASVPRAFNPAPGTWQVVPFFHLFGSEENSSKAEPVQERIPAAYVSLAKSEADRLGVNDGAMLSLSVAGQTLRLPLRINEELGAGLVALPAGIAGIPPAIFGKSVDGLQEAAQ</sequence>
<comment type="cofactor">
    <cofactor evidence="14">
        <name>[2Fe-2S] cluster</name>
        <dbReference type="ChEBI" id="CHEBI:190135"/>
    </cofactor>
    <text evidence="14">Binds 1 [2Fe-2S] cluster per subunit.</text>
</comment>
<dbReference type="GO" id="GO:0046872">
    <property type="term" value="F:metal ion binding"/>
    <property type="evidence" value="ECO:0007669"/>
    <property type="project" value="UniProtKB-UniRule"/>
</dbReference>
<keyword evidence="9 14" id="KW-0411">Iron-sulfur</keyword>
<dbReference type="GO" id="GO:0003954">
    <property type="term" value="F:NADH dehydrogenase activity"/>
    <property type="evidence" value="ECO:0007669"/>
    <property type="project" value="TreeGrafter"/>
</dbReference>
<dbReference type="SUPFAM" id="SSF54862">
    <property type="entry name" value="4Fe-4S ferredoxins"/>
    <property type="match status" value="1"/>
</dbReference>
<dbReference type="SMART" id="SM00929">
    <property type="entry name" value="NADH-G_4Fe-4S_3"/>
    <property type="match status" value="1"/>
</dbReference>
<evidence type="ECO:0000256" key="1">
    <source>
        <dbReference type="ARBA" id="ARBA00001966"/>
    </source>
</evidence>
<dbReference type="Gene3D" id="3.10.20.740">
    <property type="match status" value="1"/>
</dbReference>
<evidence type="ECO:0000256" key="9">
    <source>
        <dbReference type="ARBA" id="ARBA00023014"/>
    </source>
</evidence>
<dbReference type="FunFam" id="3.40.50.740:FF:000006">
    <property type="entry name" value="NADH-quinone oxidoreductase"/>
    <property type="match status" value="1"/>
</dbReference>
<keyword evidence="18" id="KW-0560">Oxidoreductase</keyword>
<dbReference type="PROSITE" id="PS00641">
    <property type="entry name" value="COMPLEX1_75K_1"/>
    <property type="match status" value="1"/>
</dbReference>
<dbReference type="eggNOG" id="COG1034">
    <property type="taxonomic scope" value="Bacteria"/>
</dbReference>
<feature type="domain" description="4Fe-4S Mo/W bis-MGD-type" evidence="16">
    <location>
        <begin position="221"/>
        <end position="277"/>
    </location>
</feature>
<dbReference type="InterPro" id="IPR050123">
    <property type="entry name" value="Prok_molybdopt-oxidoreductase"/>
</dbReference>
<dbReference type="SUPFAM" id="SSF50692">
    <property type="entry name" value="ADC-like"/>
    <property type="match status" value="1"/>
</dbReference>
<evidence type="ECO:0000256" key="4">
    <source>
        <dbReference type="ARBA" id="ARBA00022714"/>
    </source>
</evidence>
<dbReference type="PANTHER" id="PTHR43105">
    <property type="entry name" value="RESPIRATORY NITRATE REDUCTASE"/>
    <property type="match status" value="1"/>
</dbReference>
<protein>
    <recommendedName>
        <fullName evidence="14">NADH-quinone oxidoreductase</fullName>
        <ecNumber evidence="14">7.1.1.-</ecNumber>
    </recommendedName>
</protein>
<evidence type="ECO:0000256" key="10">
    <source>
        <dbReference type="ARBA" id="ARBA00023027"/>
    </source>
</evidence>
<dbReference type="SUPFAM" id="SSF53706">
    <property type="entry name" value="Formate dehydrogenase/DMSO reductase, domains 1-3"/>
    <property type="match status" value="1"/>
</dbReference>
<dbReference type="Gene3D" id="3.30.200.210">
    <property type="match status" value="1"/>
</dbReference>
<dbReference type="InterPro" id="IPR054351">
    <property type="entry name" value="NADH_UbQ_OxRdtase_ferredoxin"/>
</dbReference>
<comment type="cofactor">
    <cofactor evidence="1 14">
        <name>[4Fe-4S] cluster</name>
        <dbReference type="ChEBI" id="CHEBI:49883"/>
    </cofactor>
</comment>
<keyword evidence="8 14" id="KW-0408">Iron</keyword>
<dbReference type="EC" id="7.1.1.-" evidence="14"/>
<keyword evidence="7 14" id="KW-1278">Translocase</keyword>
<evidence type="ECO:0000313" key="18">
    <source>
        <dbReference type="EMBL" id="KDD68435.1"/>
    </source>
</evidence>
<dbReference type="FunFam" id="3.10.20.740:FF:000002">
    <property type="entry name" value="NADH-quinone oxidoreductase"/>
    <property type="match status" value="1"/>
</dbReference>
<dbReference type="GO" id="GO:0051539">
    <property type="term" value="F:4 iron, 4 sulfur cluster binding"/>
    <property type="evidence" value="ECO:0007669"/>
    <property type="project" value="UniProtKB-KW"/>
</dbReference>
<dbReference type="InterPro" id="IPR006963">
    <property type="entry name" value="Mopterin_OxRdtase_4Fe-4S_dom"/>
</dbReference>